<evidence type="ECO:0000313" key="2">
    <source>
        <dbReference type="Proteomes" id="UP000014018"/>
    </source>
</evidence>
<dbReference type="EMBL" id="AHFB01000190">
    <property type="protein sequence ID" value="EOO23567.1"/>
    <property type="molecule type" value="Genomic_DNA"/>
</dbReference>
<accession>A0A9W5PJ85</accession>
<name>A0A9W5PJ85_BACCE</name>
<dbReference type="RefSeq" id="WP_016110650.1">
    <property type="nucleotide sequence ID" value="NZ_KB976179.1"/>
</dbReference>
<protein>
    <submittedName>
        <fullName evidence="1">Uncharacterized protein</fullName>
    </submittedName>
</protein>
<dbReference type="Proteomes" id="UP000014018">
    <property type="component" value="Unassembled WGS sequence"/>
</dbReference>
<dbReference type="AlphaFoldDB" id="A0A9W5PJ85"/>
<gene>
    <name evidence="1" type="ORF">IIU_06974</name>
</gene>
<organism evidence="1 2">
    <name type="scientific">Bacillus cereus VD133</name>
    <dbReference type="NCBI Taxonomy" id="1053233"/>
    <lineage>
        <taxon>Bacteria</taxon>
        <taxon>Bacillati</taxon>
        <taxon>Bacillota</taxon>
        <taxon>Bacilli</taxon>
        <taxon>Bacillales</taxon>
        <taxon>Bacillaceae</taxon>
        <taxon>Bacillus</taxon>
        <taxon>Bacillus cereus group</taxon>
    </lineage>
</organism>
<sequence length="143" mass="16835">MKTTNSKIKVEIMGMDEVKSLIEKLSETELEVVLQWVNERESESESDHNSPYKPPYETELPLKTRVREIMRMLEGLTYMQWQAIEREVNHEYSRLANKNILRTRECMLKNVLQDESFSTPAATEVENKIDIELDGRKISELKM</sequence>
<comment type="caution">
    <text evidence="1">The sequence shown here is derived from an EMBL/GenBank/DDBJ whole genome shotgun (WGS) entry which is preliminary data.</text>
</comment>
<reference evidence="1 2" key="1">
    <citation type="submission" date="2012-12" db="EMBL/GenBank/DDBJ databases">
        <title>The Genome Sequence of Bacillus cereus VD133.</title>
        <authorList>
            <consortium name="The Broad Institute Genome Sequencing Platform"/>
            <consortium name="The Broad Institute Genome Sequencing Center for Infectious Disease"/>
            <person name="Feldgarden M."/>
            <person name="Van der Auwera G.A."/>
            <person name="Mahillon J."/>
            <person name="Duprez V."/>
            <person name="Timmery S."/>
            <person name="Mattelet C."/>
            <person name="Dierick K."/>
            <person name="Sun M."/>
            <person name="Yu Z."/>
            <person name="Zhu L."/>
            <person name="Hu X."/>
            <person name="Shank E.B."/>
            <person name="Swiecicka I."/>
            <person name="Hansen B.M."/>
            <person name="Andrup L."/>
            <person name="Walker B."/>
            <person name="Young S.K."/>
            <person name="Zeng Q."/>
            <person name="Gargeya S."/>
            <person name="Fitzgerald M."/>
            <person name="Haas B."/>
            <person name="Abouelleil A."/>
            <person name="Alvarado L."/>
            <person name="Arachchi H.M."/>
            <person name="Berlin A.M."/>
            <person name="Chapman S.B."/>
            <person name="Dewar J."/>
            <person name="Goldberg J."/>
            <person name="Griggs A."/>
            <person name="Gujja S."/>
            <person name="Hansen M."/>
            <person name="Howarth C."/>
            <person name="Imamovic A."/>
            <person name="Larimer J."/>
            <person name="McCowan C."/>
            <person name="Murphy C."/>
            <person name="Neiman D."/>
            <person name="Pearson M."/>
            <person name="Priest M."/>
            <person name="Roberts A."/>
            <person name="Saif S."/>
            <person name="Shea T."/>
            <person name="Sisk P."/>
            <person name="Sykes S."/>
            <person name="Wortman J."/>
            <person name="Nusbaum C."/>
            <person name="Birren B."/>
        </authorList>
    </citation>
    <scope>NUCLEOTIDE SEQUENCE [LARGE SCALE GENOMIC DNA]</scope>
    <source>
        <strain evidence="1 2">VD133</strain>
    </source>
</reference>
<evidence type="ECO:0000313" key="1">
    <source>
        <dbReference type="EMBL" id="EOO23567.1"/>
    </source>
</evidence>
<proteinExistence type="predicted"/>